<gene>
    <name evidence="1" type="ORF">PVIIG_06333</name>
</gene>
<name>A0A0J9S1I5_PLAVI</name>
<evidence type="ECO:0000313" key="1">
    <source>
        <dbReference type="EMBL" id="KMZ76629.1"/>
    </source>
</evidence>
<evidence type="ECO:0008006" key="3">
    <source>
        <dbReference type="Google" id="ProtNLM"/>
    </source>
</evidence>
<dbReference type="AlphaFoldDB" id="A0A0J9S1I5"/>
<accession>A0A0J9S1I5</accession>
<reference evidence="1 2" key="1">
    <citation type="submission" date="2011-08" db="EMBL/GenBank/DDBJ databases">
        <title>The Genome Sequence of Plasmodium vivax India VII.</title>
        <authorList>
            <consortium name="The Broad Institute Genome Sequencing Platform"/>
            <consortium name="The Broad Institute Genome Sequencing Center for Infectious Disease"/>
            <person name="Neafsey D."/>
            <person name="Carlton J."/>
            <person name="Barnwell J."/>
            <person name="Collins W."/>
            <person name="Escalante A."/>
            <person name="Mullikin J."/>
            <person name="Saul A."/>
            <person name="Guigo R."/>
            <person name="Camara F."/>
            <person name="Young S.K."/>
            <person name="Zeng Q."/>
            <person name="Gargeya S."/>
            <person name="Fitzgerald M."/>
            <person name="Haas B."/>
            <person name="Abouelleil A."/>
            <person name="Alvarado L."/>
            <person name="Arachchi H.M."/>
            <person name="Berlin A."/>
            <person name="Brown A."/>
            <person name="Chapman S.B."/>
            <person name="Chen Z."/>
            <person name="Dunbar C."/>
            <person name="Freedman E."/>
            <person name="Gearin G."/>
            <person name="Gellesch M."/>
            <person name="Goldberg J."/>
            <person name="Griggs A."/>
            <person name="Gujja S."/>
            <person name="Heiman D."/>
            <person name="Howarth C."/>
            <person name="Larson L."/>
            <person name="Lui A."/>
            <person name="MacDonald P.J.P."/>
            <person name="Montmayeur A."/>
            <person name="Murphy C."/>
            <person name="Neiman D."/>
            <person name="Pearson M."/>
            <person name="Priest M."/>
            <person name="Roberts A."/>
            <person name="Saif S."/>
            <person name="Shea T."/>
            <person name="Shenoy N."/>
            <person name="Sisk P."/>
            <person name="Stolte C."/>
            <person name="Sykes S."/>
            <person name="Wortman J."/>
            <person name="Nusbaum C."/>
            <person name="Birren B."/>
        </authorList>
    </citation>
    <scope>NUCLEOTIDE SEQUENCE [LARGE SCALE GENOMIC DNA]</scope>
    <source>
        <strain evidence="1 2">India VII</strain>
    </source>
</reference>
<dbReference type="Proteomes" id="UP000053562">
    <property type="component" value="Unassembled WGS sequence"/>
</dbReference>
<sequence length="247" mass="28183">MFYWSTCNLIIRETGKGNRKYLDFCKKLTRNLGAHSTDKTIINPRPERCKNINSWLNYLIMKYNIPNDFIQKCFDKSKPLDGVRVTSNICPYIPYEKVINEADDMLKITIFVDNISTILDILKDKTHEYNCLSRKFLYECSNIYKKINKDNCSKRENSDTKNVCSKLNEFRTSYNAYIPYVNDIPENIKSLNTEVVEFTDVCPLYESELKLASDDVNSTGSSGSSSTTTALGTVAGVSSALALLYKV</sequence>
<proteinExistence type="predicted"/>
<dbReference type="EMBL" id="KQ234667">
    <property type="protein sequence ID" value="KMZ76629.1"/>
    <property type="molecule type" value="Genomic_DNA"/>
</dbReference>
<organism evidence="1 2">
    <name type="scientific">Plasmodium vivax India VII</name>
    <dbReference type="NCBI Taxonomy" id="1077284"/>
    <lineage>
        <taxon>Eukaryota</taxon>
        <taxon>Sar</taxon>
        <taxon>Alveolata</taxon>
        <taxon>Apicomplexa</taxon>
        <taxon>Aconoidasida</taxon>
        <taxon>Haemosporida</taxon>
        <taxon>Plasmodiidae</taxon>
        <taxon>Plasmodium</taxon>
        <taxon>Plasmodium (Plasmodium)</taxon>
    </lineage>
</organism>
<evidence type="ECO:0000313" key="2">
    <source>
        <dbReference type="Proteomes" id="UP000053562"/>
    </source>
</evidence>
<protein>
    <recommendedName>
        <fullName evidence="3">PIR Superfamily Protein</fullName>
    </recommendedName>
</protein>